<dbReference type="InterPro" id="IPR051304">
    <property type="entry name" value="SCF_F-box_domain"/>
</dbReference>
<protein>
    <recommendedName>
        <fullName evidence="1">KIB1-4 beta-propeller domain-containing protein</fullName>
    </recommendedName>
</protein>
<comment type="caution">
    <text evidence="2">The sequence shown here is derived from an EMBL/GenBank/DDBJ whole genome shotgun (WGS) entry which is preliminary data.</text>
</comment>
<dbReference type="EMBL" id="PSQE01000003">
    <property type="protein sequence ID" value="RHN66238.1"/>
    <property type="molecule type" value="Genomic_DNA"/>
</dbReference>
<dbReference type="OrthoDB" id="638130at2759"/>
<gene>
    <name evidence="2" type="ORF">MtrunA17_Chr3g0088701</name>
</gene>
<evidence type="ECO:0000313" key="3">
    <source>
        <dbReference type="Proteomes" id="UP000265566"/>
    </source>
</evidence>
<sequence length="332" mass="38709">MAALKMKADWSELLTELLNLISQRITTEIDLIRFRSVCSNWRSSSIRNHFHISPFNVPLLQYIDSIIINNNNNNYGTIPISFYYLSKHSFYLIKPSQEQEQEQENYPWLIRVTQSSCGNTEISQSSFLSTDSFDYPFDILDFNELSIQLVAGDCFLLPDDDMLRYYNIRVFKGRVYAVIDKTGRTITVGPEDDPKAQLAAEPLVDCGPEDNKKFLVESEGELLLVDIDPVPVDLKIRLFRLDEKERKWVKFEKNLRDRVLFIGTKYSFSASASDLCVPKGNCIIFIDEIFSEDRLSIVHLDQDRQLWPLCNHPEYYDLFWPPPKWIIKSQLH</sequence>
<proteinExistence type="predicted"/>
<dbReference type="Proteomes" id="UP000265566">
    <property type="component" value="Chromosome 3"/>
</dbReference>
<organism evidence="2 3">
    <name type="scientific">Medicago truncatula</name>
    <name type="common">Barrel medic</name>
    <name type="synonym">Medicago tribuloides</name>
    <dbReference type="NCBI Taxonomy" id="3880"/>
    <lineage>
        <taxon>Eukaryota</taxon>
        <taxon>Viridiplantae</taxon>
        <taxon>Streptophyta</taxon>
        <taxon>Embryophyta</taxon>
        <taxon>Tracheophyta</taxon>
        <taxon>Spermatophyta</taxon>
        <taxon>Magnoliopsida</taxon>
        <taxon>eudicotyledons</taxon>
        <taxon>Gunneridae</taxon>
        <taxon>Pentapetalae</taxon>
        <taxon>rosids</taxon>
        <taxon>fabids</taxon>
        <taxon>Fabales</taxon>
        <taxon>Fabaceae</taxon>
        <taxon>Papilionoideae</taxon>
        <taxon>50 kb inversion clade</taxon>
        <taxon>NPAAA clade</taxon>
        <taxon>Hologalegina</taxon>
        <taxon>IRL clade</taxon>
        <taxon>Trifolieae</taxon>
        <taxon>Medicago</taxon>
    </lineage>
</organism>
<dbReference type="Pfam" id="PF03478">
    <property type="entry name" value="Beta-prop_KIB1-4"/>
    <property type="match status" value="1"/>
</dbReference>
<dbReference type="PANTHER" id="PTHR47123">
    <property type="entry name" value="F-BOX PROTEIN SKIP23"/>
    <property type="match status" value="1"/>
</dbReference>
<dbReference type="Gramene" id="rna14182">
    <property type="protein sequence ID" value="RHN66238.1"/>
    <property type="gene ID" value="gene14182"/>
</dbReference>
<evidence type="ECO:0000259" key="1">
    <source>
        <dbReference type="Pfam" id="PF03478"/>
    </source>
</evidence>
<dbReference type="PANTHER" id="PTHR47123:SF15">
    <property type="entry name" value="F-BOX PROTEIN SKIP23"/>
    <property type="match status" value="1"/>
</dbReference>
<dbReference type="AlphaFoldDB" id="A0A396INC2"/>
<feature type="domain" description="KIB1-4 beta-propeller" evidence="1">
    <location>
        <begin position="163"/>
        <end position="291"/>
    </location>
</feature>
<dbReference type="InterPro" id="IPR005174">
    <property type="entry name" value="KIB1-4_b-propeller"/>
</dbReference>
<accession>A0A396INC2</accession>
<reference evidence="3" key="1">
    <citation type="journal article" date="2018" name="Nat. Plants">
        <title>Whole-genome landscape of Medicago truncatula symbiotic genes.</title>
        <authorList>
            <person name="Pecrix Y."/>
            <person name="Staton S.E."/>
            <person name="Sallet E."/>
            <person name="Lelandais-Briere C."/>
            <person name="Moreau S."/>
            <person name="Carrere S."/>
            <person name="Blein T."/>
            <person name="Jardinaud M.F."/>
            <person name="Latrasse D."/>
            <person name="Zouine M."/>
            <person name="Zahm M."/>
            <person name="Kreplak J."/>
            <person name="Mayjonade B."/>
            <person name="Satge C."/>
            <person name="Perez M."/>
            <person name="Cauet S."/>
            <person name="Marande W."/>
            <person name="Chantry-Darmon C."/>
            <person name="Lopez-Roques C."/>
            <person name="Bouchez O."/>
            <person name="Berard A."/>
            <person name="Debelle F."/>
            <person name="Munos S."/>
            <person name="Bendahmane A."/>
            <person name="Berges H."/>
            <person name="Niebel A."/>
            <person name="Buitink J."/>
            <person name="Frugier F."/>
            <person name="Benhamed M."/>
            <person name="Crespi M."/>
            <person name="Gouzy J."/>
            <person name="Gamas P."/>
        </authorList>
    </citation>
    <scope>NUCLEOTIDE SEQUENCE [LARGE SCALE GENOMIC DNA]</scope>
    <source>
        <strain evidence="3">cv. Jemalong A17</strain>
    </source>
</reference>
<name>A0A396INC2_MEDTR</name>
<evidence type="ECO:0000313" key="2">
    <source>
        <dbReference type="EMBL" id="RHN66238.1"/>
    </source>
</evidence>